<keyword evidence="3 4" id="KW-0443">Lipid metabolism</keyword>
<dbReference type="AlphaFoldDB" id="A0A9X1XNY9"/>
<dbReference type="InterPro" id="IPR002641">
    <property type="entry name" value="PNPLA_dom"/>
</dbReference>
<comment type="caution">
    <text evidence="4">Lacks conserved residue(s) required for the propagation of feature annotation.</text>
</comment>
<reference evidence="7" key="1">
    <citation type="submission" date="2021-11" db="EMBL/GenBank/DDBJ databases">
        <title>Vibrio ZSDE26 sp. nov. and Vibrio ZSDZ34 sp. nov., isolated from coastal seawater in Qingdao.</title>
        <authorList>
            <person name="Zhang P."/>
        </authorList>
    </citation>
    <scope>NUCLEOTIDE SEQUENCE</scope>
    <source>
        <strain evidence="7">ZSDE26</strain>
    </source>
</reference>
<accession>A0A9X1XNY9</accession>
<dbReference type="EMBL" id="JAJHVV010000003">
    <property type="protein sequence ID" value="MCK6262929.1"/>
    <property type="molecule type" value="Genomic_DNA"/>
</dbReference>
<proteinExistence type="predicted"/>
<dbReference type="PROSITE" id="PS51257">
    <property type="entry name" value="PROKAR_LIPOPROTEIN"/>
    <property type="match status" value="1"/>
</dbReference>
<sequence length="424" mass="47173">MKRHFFLILTLLISGCSSRAYITNPASSDSVYLEASPYSLEQKASQLNQSDTLVLVSFSGGGTRAAALSYGVLKGLNDYELEDTSLLEQVSVISSVSGGSFTAAYYGIHGNEIFNHYEEDFLYRDVSRGLLDILLSPSYWFSSLDRSTAAANFYHDELFDQATFSDMSQDGPMIVINATDLGGGVRFSFIQEYFDLLCTDLNDYSVAQAVTASSAVPFIFQPVVLQNHSGCNNQFNHPLDERGEASLNSAYLASTKKGLASYSDKEERPYVHLIDGGITDNLGVLALYDVIEAQMASFSHMKSEINNIVIISVDASTQPDWNIDQSSQPPSTKNTLGAVTDIQLHRYNDLTKRLINERLIQWEQKESHRSSYFIDINLLDAHDREALFEIPTDFSLEEQQVDALIQHGYQAIMSNETLDNLLTQ</sequence>
<dbReference type="Pfam" id="PF01734">
    <property type="entry name" value="Patatin"/>
    <property type="match status" value="1"/>
</dbReference>
<feature type="domain" description="PNPLA" evidence="6">
    <location>
        <begin position="56"/>
        <end position="288"/>
    </location>
</feature>
<feature type="signal peptide" evidence="5">
    <location>
        <begin position="1"/>
        <end position="22"/>
    </location>
</feature>
<dbReference type="Proteomes" id="UP001139559">
    <property type="component" value="Unassembled WGS sequence"/>
</dbReference>
<dbReference type="InterPro" id="IPR050301">
    <property type="entry name" value="NTE"/>
</dbReference>
<feature type="chain" id="PRO_5040930002" evidence="5">
    <location>
        <begin position="23"/>
        <end position="424"/>
    </location>
</feature>
<comment type="caution">
    <text evidence="7">The sequence shown here is derived from an EMBL/GenBank/DDBJ whole genome shotgun (WGS) entry which is preliminary data.</text>
</comment>
<keyword evidence="1 4" id="KW-0378">Hydrolase</keyword>
<evidence type="ECO:0000256" key="1">
    <source>
        <dbReference type="ARBA" id="ARBA00022801"/>
    </source>
</evidence>
<dbReference type="PANTHER" id="PTHR14226">
    <property type="entry name" value="NEUROPATHY TARGET ESTERASE/SWISS CHEESE D.MELANOGASTER"/>
    <property type="match status" value="1"/>
</dbReference>
<dbReference type="PANTHER" id="PTHR14226:SF78">
    <property type="entry name" value="SLR0060 PROTEIN"/>
    <property type="match status" value="1"/>
</dbReference>
<evidence type="ECO:0000256" key="3">
    <source>
        <dbReference type="ARBA" id="ARBA00023098"/>
    </source>
</evidence>
<feature type="short sequence motif" description="DGA/G" evidence="4">
    <location>
        <begin position="275"/>
        <end position="277"/>
    </location>
</feature>
<evidence type="ECO:0000256" key="2">
    <source>
        <dbReference type="ARBA" id="ARBA00022963"/>
    </source>
</evidence>
<keyword evidence="8" id="KW-1185">Reference proteome</keyword>
<dbReference type="GO" id="GO:0016787">
    <property type="term" value="F:hydrolase activity"/>
    <property type="evidence" value="ECO:0007669"/>
    <property type="project" value="UniProtKB-UniRule"/>
</dbReference>
<dbReference type="InterPro" id="IPR016035">
    <property type="entry name" value="Acyl_Trfase/lysoPLipase"/>
</dbReference>
<dbReference type="PROSITE" id="PS51635">
    <property type="entry name" value="PNPLA"/>
    <property type="match status" value="1"/>
</dbReference>
<organism evidence="7 8">
    <name type="scientific">Vibrio amylolyticus</name>
    <dbReference type="NCBI Taxonomy" id="2847292"/>
    <lineage>
        <taxon>Bacteria</taxon>
        <taxon>Pseudomonadati</taxon>
        <taxon>Pseudomonadota</taxon>
        <taxon>Gammaproteobacteria</taxon>
        <taxon>Vibrionales</taxon>
        <taxon>Vibrionaceae</taxon>
        <taxon>Vibrio</taxon>
    </lineage>
</organism>
<gene>
    <name evidence="7" type="ORF">KP803_06510</name>
</gene>
<protein>
    <submittedName>
        <fullName evidence="7">Patatin-like phospholipase family protein</fullName>
    </submittedName>
</protein>
<evidence type="ECO:0000313" key="8">
    <source>
        <dbReference type="Proteomes" id="UP001139559"/>
    </source>
</evidence>
<dbReference type="RefSeq" id="WP_248008037.1">
    <property type="nucleotide sequence ID" value="NZ_JAJHVV010000003.1"/>
</dbReference>
<feature type="active site" description="Nucleophile" evidence="4">
    <location>
        <position position="97"/>
    </location>
</feature>
<feature type="active site" description="Proton acceptor" evidence="4">
    <location>
        <position position="275"/>
    </location>
</feature>
<evidence type="ECO:0000313" key="7">
    <source>
        <dbReference type="EMBL" id="MCK6262929.1"/>
    </source>
</evidence>
<keyword evidence="2 4" id="KW-0442">Lipid degradation</keyword>
<evidence type="ECO:0000256" key="5">
    <source>
        <dbReference type="SAM" id="SignalP"/>
    </source>
</evidence>
<dbReference type="GO" id="GO:0016042">
    <property type="term" value="P:lipid catabolic process"/>
    <property type="evidence" value="ECO:0007669"/>
    <property type="project" value="UniProtKB-UniRule"/>
</dbReference>
<name>A0A9X1XNY9_9VIBR</name>
<evidence type="ECO:0000256" key="4">
    <source>
        <dbReference type="PROSITE-ProRule" id="PRU01161"/>
    </source>
</evidence>
<dbReference type="SUPFAM" id="SSF52151">
    <property type="entry name" value="FabD/lysophospholipase-like"/>
    <property type="match status" value="1"/>
</dbReference>
<dbReference type="Gene3D" id="3.40.1090.10">
    <property type="entry name" value="Cytosolic phospholipase A2 catalytic domain"/>
    <property type="match status" value="1"/>
</dbReference>
<evidence type="ECO:0000259" key="6">
    <source>
        <dbReference type="PROSITE" id="PS51635"/>
    </source>
</evidence>
<keyword evidence="5" id="KW-0732">Signal</keyword>